<dbReference type="PATRIC" id="fig|907488.3.peg.1902"/>
<dbReference type="Proteomes" id="UP000005508">
    <property type="component" value="Unassembled WGS sequence"/>
</dbReference>
<name>G4AAR3_AGGAC</name>
<evidence type="ECO:0000256" key="5">
    <source>
        <dbReference type="ARBA" id="ARBA00022692"/>
    </source>
</evidence>
<dbReference type="Pfam" id="PF05525">
    <property type="entry name" value="Branch_AA_trans"/>
    <property type="match status" value="1"/>
</dbReference>
<evidence type="ECO:0000256" key="1">
    <source>
        <dbReference type="ARBA" id="ARBA00004651"/>
    </source>
</evidence>
<dbReference type="PANTHER" id="PTHR30588:SF0">
    <property type="entry name" value="BRANCHED-CHAIN AMINO ACID PERMEASE BRNQ"/>
    <property type="match status" value="1"/>
</dbReference>
<feature type="transmembrane region" description="Helical" evidence="9">
    <location>
        <begin position="257"/>
        <end position="279"/>
    </location>
</feature>
<evidence type="ECO:0000256" key="7">
    <source>
        <dbReference type="ARBA" id="ARBA00022989"/>
    </source>
</evidence>
<evidence type="ECO:0000256" key="3">
    <source>
        <dbReference type="ARBA" id="ARBA00022448"/>
    </source>
</evidence>
<dbReference type="RefSeq" id="WP_005559065.1">
    <property type="nucleotide sequence ID" value="NZ_AEJM01000040.1"/>
</dbReference>
<feature type="transmembrane region" description="Helical" evidence="9">
    <location>
        <begin position="477"/>
        <end position="498"/>
    </location>
</feature>
<dbReference type="EMBL" id="AEJM01000040">
    <property type="protein sequence ID" value="EGY32744.1"/>
    <property type="molecule type" value="Genomic_DNA"/>
</dbReference>
<dbReference type="AlphaFoldDB" id="G4AAR3"/>
<comment type="similarity">
    <text evidence="2 9">Belongs to the branched chain amino acid transporter family.</text>
</comment>
<protein>
    <recommendedName>
        <fullName evidence="9">Branched-chain amino acid transport system carrier protein</fullName>
    </recommendedName>
</protein>
<comment type="subcellular location">
    <subcellularLocation>
        <location evidence="9">Cell inner membrane</location>
        <topology evidence="9">Multi-pass membrane protein</topology>
    </subcellularLocation>
    <subcellularLocation>
        <location evidence="1">Cell membrane</location>
        <topology evidence="1">Multi-pass membrane protein</topology>
    </subcellularLocation>
</comment>
<feature type="transmembrane region" description="Helical" evidence="9">
    <location>
        <begin position="291"/>
        <end position="315"/>
    </location>
</feature>
<feature type="transmembrane region" description="Helical" evidence="9">
    <location>
        <begin position="74"/>
        <end position="93"/>
    </location>
</feature>
<dbReference type="PANTHER" id="PTHR30588">
    <property type="entry name" value="BRANCHED-CHAIN AMINO ACID TRANSPORT SYSTEM 2 CARRIER PROTEIN"/>
    <property type="match status" value="1"/>
</dbReference>
<dbReference type="NCBIfam" id="TIGR00796">
    <property type="entry name" value="livcs"/>
    <property type="match status" value="1"/>
</dbReference>
<feature type="transmembrane region" description="Helical" evidence="9">
    <location>
        <begin position="143"/>
        <end position="165"/>
    </location>
</feature>
<evidence type="ECO:0000313" key="11">
    <source>
        <dbReference type="Proteomes" id="UP000005508"/>
    </source>
</evidence>
<gene>
    <name evidence="10" type="ORF">SC1083_1939</name>
</gene>
<keyword evidence="4" id="KW-1003">Cell membrane</keyword>
<keyword evidence="7 9" id="KW-1133">Transmembrane helix</keyword>
<feature type="transmembrane region" description="Helical" evidence="9">
    <location>
        <begin position="379"/>
        <end position="397"/>
    </location>
</feature>
<feature type="transmembrane region" description="Helical" evidence="9">
    <location>
        <begin position="105"/>
        <end position="131"/>
    </location>
</feature>
<feature type="transmembrane region" description="Helical" evidence="9">
    <location>
        <begin position="436"/>
        <end position="457"/>
    </location>
</feature>
<evidence type="ECO:0000256" key="6">
    <source>
        <dbReference type="ARBA" id="ARBA00022970"/>
    </source>
</evidence>
<dbReference type="GO" id="GO:0015190">
    <property type="term" value="F:L-leucine transmembrane transporter activity"/>
    <property type="evidence" value="ECO:0007669"/>
    <property type="project" value="TreeGrafter"/>
</dbReference>
<proteinExistence type="inferred from homology"/>
<dbReference type="GO" id="GO:0005886">
    <property type="term" value="C:plasma membrane"/>
    <property type="evidence" value="ECO:0007669"/>
    <property type="project" value="UniProtKB-SubCell"/>
</dbReference>
<dbReference type="GO" id="GO:0015818">
    <property type="term" value="P:isoleucine transport"/>
    <property type="evidence" value="ECO:0007669"/>
    <property type="project" value="TreeGrafter"/>
</dbReference>
<comment type="caution">
    <text evidence="10">The sequence shown here is derived from an EMBL/GenBank/DDBJ whole genome shotgun (WGS) entry which is preliminary data.</text>
</comment>
<dbReference type="InterPro" id="IPR004685">
    <property type="entry name" value="Brnchd-chn_aa_trnsp_Livcs"/>
</dbReference>
<reference evidence="10 11" key="1">
    <citation type="submission" date="2010-10" db="EMBL/GenBank/DDBJ databases">
        <authorList>
            <person name="Chen C."/>
            <person name="Kittichotirat W."/>
            <person name="Asikainen S."/>
            <person name="Bumgarner R."/>
        </authorList>
    </citation>
    <scope>NUCLEOTIDE SEQUENCE [LARGE SCALE GENOMIC DNA]</scope>
    <source>
        <strain evidence="10 11">SC1083</strain>
    </source>
</reference>
<feature type="transmembrane region" description="Helical" evidence="9">
    <location>
        <begin position="185"/>
        <end position="203"/>
    </location>
</feature>
<evidence type="ECO:0000313" key="10">
    <source>
        <dbReference type="EMBL" id="EGY32744.1"/>
    </source>
</evidence>
<feature type="transmembrane region" description="Helical" evidence="9">
    <location>
        <begin position="215"/>
        <end position="237"/>
    </location>
</feature>
<evidence type="ECO:0000256" key="2">
    <source>
        <dbReference type="ARBA" id="ARBA00008540"/>
    </source>
</evidence>
<feature type="transmembrane region" description="Helical" evidence="9">
    <location>
        <begin position="403"/>
        <end position="424"/>
    </location>
</feature>
<accession>G4AAR3</accession>
<dbReference type="GO" id="GO:0005304">
    <property type="term" value="F:L-valine transmembrane transporter activity"/>
    <property type="evidence" value="ECO:0007669"/>
    <property type="project" value="TreeGrafter"/>
</dbReference>
<organism evidence="10 11">
    <name type="scientific">Aggregatibacter actinomycetemcomitans serotype e str. SC1083</name>
    <dbReference type="NCBI Taxonomy" id="907488"/>
    <lineage>
        <taxon>Bacteria</taxon>
        <taxon>Pseudomonadati</taxon>
        <taxon>Pseudomonadota</taxon>
        <taxon>Gammaproteobacteria</taxon>
        <taxon>Pasteurellales</taxon>
        <taxon>Pasteurellaceae</taxon>
        <taxon>Aggregatibacter</taxon>
    </lineage>
</organism>
<evidence type="ECO:0000256" key="8">
    <source>
        <dbReference type="ARBA" id="ARBA00023136"/>
    </source>
</evidence>
<keyword evidence="3 9" id="KW-0813">Transport</keyword>
<evidence type="ECO:0000256" key="9">
    <source>
        <dbReference type="RuleBase" id="RU362122"/>
    </source>
</evidence>
<keyword evidence="8 9" id="KW-0472">Membrane</keyword>
<dbReference type="GO" id="GO:0015188">
    <property type="term" value="F:L-isoleucine transmembrane transporter activity"/>
    <property type="evidence" value="ECO:0007669"/>
    <property type="project" value="TreeGrafter"/>
</dbReference>
<evidence type="ECO:0000256" key="4">
    <source>
        <dbReference type="ARBA" id="ARBA00022475"/>
    </source>
</evidence>
<keyword evidence="6 9" id="KW-0029">Amino-acid transport</keyword>
<sequence length="500" mass="54651">MDGKIRINIIYQDGSIVYNKDRINSIFARVNYGKSAVMTHCVLHDFITNRKAFVVKYRGFLSQEKFIMFSRKDIVVLGMMIFALFLGAGNIIFPPMEGYTAGQHWAIAALGFVLTGVLMPFITLVIVSVLGRGEELTRDLPKWAEVLFLATLYLVIGSTFAMPRITNVAYEMALVPLEIVVDTPTNHLIFAVVFNIIAMLFMLKPNTIISSVGKFMTPALLVLLVVVTVAVFISPLSEISAPSKAYAEGSVLTTGLISGYQTMDVLAAIAFGGIVARALSSKNVTEPHKIMRYTIFAGCISVVLLAALYFSLFYLGATSDAVAQGASNGGQIFSRYVGVLFGKEGSLIMSGIIFLASLTTLVGVTSACAYYFAKFSNRLPYSFWVVFFTIMTTIISENGLTKLLQVTIPALLLIYPVAIMLVVLQMVRAKLPWVKLTYNATIAVTVCFSLCDSLNNVELLPAGVKRLLENFPLYENGLAWLIPALSVMMLTILAGNIAKE</sequence>
<dbReference type="GO" id="GO:0015820">
    <property type="term" value="P:L-leucine transport"/>
    <property type="evidence" value="ECO:0007669"/>
    <property type="project" value="TreeGrafter"/>
</dbReference>
<comment type="function">
    <text evidence="9">Component of the transport system for branched-chain amino acids.</text>
</comment>
<feature type="transmembrane region" description="Helical" evidence="9">
    <location>
        <begin position="347"/>
        <end position="372"/>
    </location>
</feature>
<keyword evidence="5 9" id="KW-0812">Transmembrane</keyword>